<dbReference type="EMBL" id="LHZB01000086">
    <property type="protein sequence ID" value="KXV02695.1"/>
    <property type="molecule type" value="Genomic_DNA"/>
</dbReference>
<name>A0A149QZG1_9PROT</name>
<dbReference type="PATRIC" id="fig|442.7.peg.2080"/>
<sequence>MPPLEISDSQVSNSALRPHPDEATLKAHYILALERFIDETTAIYHGEERDLSWFPDMLAFAGRARVIAQELETKPADPFAQFDVEAQPV</sequence>
<protein>
    <submittedName>
        <fullName evidence="1">Uncharacterized protein</fullName>
    </submittedName>
</protein>
<gene>
    <name evidence="1" type="ORF">AD929_01965</name>
</gene>
<organism evidence="1 2">
    <name type="scientific">Gluconobacter potus</name>
    <dbReference type="NCBI Taxonomy" id="2724927"/>
    <lineage>
        <taxon>Bacteria</taxon>
        <taxon>Pseudomonadati</taxon>
        <taxon>Pseudomonadota</taxon>
        <taxon>Alphaproteobacteria</taxon>
        <taxon>Acetobacterales</taxon>
        <taxon>Acetobacteraceae</taxon>
        <taxon>Gluconobacter</taxon>
    </lineage>
</organism>
<evidence type="ECO:0000313" key="1">
    <source>
        <dbReference type="EMBL" id="KXV02695.1"/>
    </source>
</evidence>
<proteinExistence type="predicted"/>
<dbReference type="RefSeq" id="WP_062493861.1">
    <property type="nucleotide sequence ID" value="NZ_LHZB01000086.1"/>
</dbReference>
<dbReference type="Proteomes" id="UP000075573">
    <property type="component" value="Unassembled WGS sequence"/>
</dbReference>
<reference evidence="1 2" key="1">
    <citation type="submission" date="2015-06" db="EMBL/GenBank/DDBJ databases">
        <title>Improved classification and identification of acetic acid bacteria using matrix-assisted laser desorption/ionization time-of-flight mass spectrometry; Gluconobacter nephelii and Gluconobacter uchimurae are later heterotypic synonyms of Gluconobacter japonicus and Gluconobacter oxydans, respectively.</title>
        <authorList>
            <person name="Li L."/>
            <person name="Cleenwerck I."/>
            <person name="De Vuyst L."/>
            <person name="Vandamme P."/>
        </authorList>
    </citation>
    <scope>NUCLEOTIDE SEQUENCE [LARGE SCALE GENOMIC DNA]</scope>
    <source>
        <strain evidence="1 2">LMG 1764</strain>
    </source>
</reference>
<comment type="caution">
    <text evidence="1">The sequence shown here is derived from an EMBL/GenBank/DDBJ whole genome shotgun (WGS) entry which is preliminary data.</text>
</comment>
<accession>A0A149QZG1</accession>
<evidence type="ECO:0000313" key="2">
    <source>
        <dbReference type="Proteomes" id="UP000075573"/>
    </source>
</evidence>
<dbReference type="AlphaFoldDB" id="A0A149QZG1"/>